<dbReference type="SFLD" id="SFLDG01131">
    <property type="entry name" value="C1.5.2:_MDP_Like"/>
    <property type="match status" value="1"/>
</dbReference>
<dbReference type="GO" id="GO:0003993">
    <property type="term" value="F:acid phosphatase activity"/>
    <property type="evidence" value="ECO:0007669"/>
    <property type="project" value="TreeGrafter"/>
</dbReference>
<feature type="region of interest" description="Disordered" evidence="1">
    <location>
        <begin position="1"/>
        <end position="23"/>
    </location>
</feature>
<name>A0A8T1V8R6_9STRA</name>
<evidence type="ECO:0000256" key="1">
    <source>
        <dbReference type="SAM" id="MobiDB-lite"/>
    </source>
</evidence>
<feature type="region of interest" description="Disordered" evidence="1">
    <location>
        <begin position="127"/>
        <end position="149"/>
    </location>
</feature>
<dbReference type="EMBL" id="JAGDFL010001164">
    <property type="protein sequence ID" value="KAG7377421.1"/>
    <property type="molecule type" value="Genomic_DNA"/>
</dbReference>
<evidence type="ECO:0000313" key="3">
    <source>
        <dbReference type="Proteomes" id="UP000693981"/>
    </source>
</evidence>
<sequence>MPRAKAKAKLKAKRAKSKTSGASPSSAILRQWDFIPRLVVFDLDFTLWFPEMYELWGAPFKKNPSTGAVTDSRGEQVHFFPAVHSVLSILETDPQFRETAEVAVASRTTEPKWAKTCMRLLDVDIGGRNTPPSVDDVDDGEAEDTDESEEDVVKRSLQSVVDYEAIYPRNKRVHFEQLKKDSGVPYEDMLFFDNEYGNVSDIQRLGVTCAYCPQGLTEGSWLQGMEAFQEAKRLQGRTS</sequence>
<dbReference type="NCBIfam" id="TIGR01681">
    <property type="entry name" value="HAD-SF-IIIC"/>
    <property type="match status" value="1"/>
</dbReference>
<evidence type="ECO:0008006" key="4">
    <source>
        <dbReference type="Google" id="ProtNLM"/>
    </source>
</evidence>
<accession>A0A8T1V8R6</accession>
<feature type="compositionally biased region" description="Acidic residues" evidence="1">
    <location>
        <begin position="135"/>
        <end position="149"/>
    </location>
</feature>
<dbReference type="InterPro" id="IPR010036">
    <property type="entry name" value="MDP_1_eu_arc"/>
</dbReference>
<comment type="caution">
    <text evidence="2">The sequence shown here is derived from an EMBL/GenBank/DDBJ whole genome shotgun (WGS) entry which is preliminary data.</text>
</comment>
<dbReference type="OrthoDB" id="2865258at2759"/>
<dbReference type="InterPro" id="IPR010033">
    <property type="entry name" value="HAD_SF_ppase_IIIC"/>
</dbReference>
<evidence type="ECO:0000313" key="2">
    <source>
        <dbReference type="EMBL" id="KAG7377421.1"/>
    </source>
</evidence>
<keyword evidence="3" id="KW-1185">Reference proteome</keyword>
<dbReference type="PANTHER" id="PTHR17901:SF14">
    <property type="entry name" value="MAGNESIUM-DEPENDENT PHOSPHATASE 1"/>
    <property type="match status" value="1"/>
</dbReference>
<dbReference type="Pfam" id="PF12689">
    <property type="entry name" value="Acid_PPase"/>
    <property type="match status" value="1"/>
</dbReference>
<gene>
    <name evidence="2" type="ORF">PHYBOEH_000879</name>
</gene>
<dbReference type="AlphaFoldDB" id="A0A8T1V8R6"/>
<proteinExistence type="predicted"/>
<dbReference type="PANTHER" id="PTHR17901">
    <property type="entry name" value="MAGNESIUM-DEPENDENT PHOSPHATASE 1 MDP1"/>
    <property type="match status" value="1"/>
</dbReference>
<feature type="compositionally biased region" description="Basic residues" evidence="1">
    <location>
        <begin position="1"/>
        <end position="17"/>
    </location>
</feature>
<organism evidence="2 3">
    <name type="scientific">Phytophthora boehmeriae</name>
    <dbReference type="NCBI Taxonomy" id="109152"/>
    <lineage>
        <taxon>Eukaryota</taxon>
        <taxon>Sar</taxon>
        <taxon>Stramenopiles</taxon>
        <taxon>Oomycota</taxon>
        <taxon>Peronosporomycetes</taxon>
        <taxon>Peronosporales</taxon>
        <taxon>Peronosporaceae</taxon>
        <taxon>Phytophthora</taxon>
    </lineage>
</organism>
<protein>
    <recommendedName>
        <fullName evidence="4">Magnesium-dependent phosphatase-1</fullName>
    </recommendedName>
</protein>
<dbReference type="Proteomes" id="UP000693981">
    <property type="component" value="Unassembled WGS sequence"/>
</dbReference>
<dbReference type="NCBIfam" id="TIGR01685">
    <property type="entry name" value="MDP-1"/>
    <property type="match status" value="1"/>
</dbReference>
<dbReference type="SFLD" id="SFLDS00003">
    <property type="entry name" value="Haloacid_Dehalogenase"/>
    <property type="match status" value="1"/>
</dbReference>
<dbReference type="SFLD" id="SFLDG01129">
    <property type="entry name" value="C1.5:_HAD__Beta-PGM__Phosphata"/>
    <property type="match status" value="1"/>
</dbReference>
<reference evidence="2" key="1">
    <citation type="submission" date="2021-02" db="EMBL/GenBank/DDBJ databases">
        <authorList>
            <person name="Palmer J.M."/>
        </authorList>
    </citation>
    <scope>NUCLEOTIDE SEQUENCE</scope>
    <source>
        <strain evidence="2">SCRP23</strain>
    </source>
</reference>